<dbReference type="Gene3D" id="3.40.50.1820">
    <property type="entry name" value="alpha/beta hydrolase"/>
    <property type="match status" value="1"/>
</dbReference>
<sequence>MTSDQFSNIEVMKITFDSTGHTIKPIYHGYSSGTCTDIFGPEYDLQSVRKAIEQINNFYGGTDKFNATNVIFINGSEDPWRTASIIKSSPNNAYISLNIEGSSHCRDMFRPSSTNFPALNWAHNVTSTEISKWIAI</sequence>
<evidence type="ECO:0000313" key="7">
    <source>
        <dbReference type="Proteomes" id="UP001201812"/>
    </source>
</evidence>
<dbReference type="PANTHER" id="PTHR11010:SF117">
    <property type="entry name" value="SERINE PROTEASE 16"/>
    <property type="match status" value="1"/>
</dbReference>
<gene>
    <name evidence="6" type="ORF">DdX_00927</name>
</gene>
<reference evidence="6" key="1">
    <citation type="submission" date="2022-01" db="EMBL/GenBank/DDBJ databases">
        <title>Genome Sequence Resource for Two Populations of Ditylenchus destructor, the Migratory Endoparasitic Phytonematode.</title>
        <authorList>
            <person name="Zhang H."/>
            <person name="Lin R."/>
            <person name="Xie B."/>
        </authorList>
    </citation>
    <scope>NUCLEOTIDE SEQUENCE</scope>
    <source>
        <strain evidence="6">BazhouSP</strain>
    </source>
</reference>
<dbReference type="InterPro" id="IPR029058">
    <property type="entry name" value="AB_hydrolase_fold"/>
</dbReference>
<accession>A0AAD4NEL2</accession>
<dbReference type="PANTHER" id="PTHR11010">
    <property type="entry name" value="PROTEASE S28 PRO-X CARBOXYPEPTIDASE-RELATED"/>
    <property type="match status" value="1"/>
</dbReference>
<dbReference type="Pfam" id="PF05577">
    <property type="entry name" value="Peptidase_S28"/>
    <property type="match status" value="1"/>
</dbReference>
<dbReference type="GO" id="GO:0006508">
    <property type="term" value="P:proteolysis"/>
    <property type="evidence" value="ECO:0007669"/>
    <property type="project" value="UniProtKB-KW"/>
</dbReference>
<name>A0AAD4NEL2_9BILA</name>
<dbReference type="GO" id="GO:0008239">
    <property type="term" value="F:dipeptidyl-peptidase activity"/>
    <property type="evidence" value="ECO:0007669"/>
    <property type="project" value="TreeGrafter"/>
</dbReference>
<organism evidence="6 7">
    <name type="scientific">Ditylenchus destructor</name>
    <dbReference type="NCBI Taxonomy" id="166010"/>
    <lineage>
        <taxon>Eukaryota</taxon>
        <taxon>Metazoa</taxon>
        <taxon>Ecdysozoa</taxon>
        <taxon>Nematoda</taxon>
        <taxon>Chromadorea</taxon>
        <taxon>Rhabditida</taxon>
        <taxon>Tylenchina</taxon>
        <taxon>Tylenchomorpha</taxon>
        <taxon>Sphaerularioidea</taxon>
        <taxon>Anguinidae</taxon>
        <taxon>Anguininae</taxon>
        <taxon>Ditylenchus</taxon>
    </lineage>
</organism>
<dbReference type="InterPro" id="IPR008758">
    <property type="entry name" value="Peptidase_S28"/>
</dbReference>
<keyword evidence="6" id="KW-0121">Carboxypeptidase</keyword>
<dbReference type="GO" id="GO:0070008">
    <property type="term" value="F:serine-type exopeptidase activity"/>
    <property type="evidence" value="ECO:0007669"/>
    <property type="project" value="InterPro"/>
</dbReference>
<evidence type="ECO:0000256" key="4">
    <source>
        <dbReference type="ARBA" id="ARBA00022801"/>
    </source>
</evidence>
<keyword evidence="7" id="KW-1185">Reference proteome</keyword>
<dbReference type="Proteomes" id="UP001201812">
    <property type="component" value="Unassembled WGS sequence"/>
</dbReference>
<evidence type="ECO:0000256" key="5">
    <source>
        <dbReference type="ARBA" id="ARBA00023180"/>
    </source>
</evidence>
<dbReference type="AlphaFoldDB" id="A0AAD4NEL2"/>
<evidence type="ECO:0000313" key="6">
    <source>
        <dbReference type="EMBL" id="KAI1728727.1"/>
    </source>
</evidence>
<keyword evidence="3" id="KW-0732">Signal</keyword>
<evidence type="ECO:0000256" key="1">
    <source>
        <dbReference type="ARBA" id="ARBA00011079"/>
    </source>
</evidence>
<protein>
    <submittedName>
        <fullName evidence="6">Serine carboxypeptidase s28 domain-containing protein</fullName>
    </submittedName>
</protein>
<comment type="caution">
    <text evidence="6">The sequence shown here is derived from an EMBL/GenBank/DDBJ whole genome shotgun (WGS) entry which is preliminary data.</text>
</comment>
<proteinExistence type="inferred from homology"/>
<dbReference type="EMBL" id="JAKKPZ010000001">
    <property type="protein sequence ID" value="KAI1728727.1"/>
    <property type="molecule type" value="Genomic_DNA"/>
</dbReference>
<keyword evidence="2" id="KW-0645">Protease</keyword>
<evidence type="ECO:0000256" key="2">
    <source>
        <dbReference type="ARBA" id="ARBA00022670"/>
    </source>
</evidence>
<comment type="similarity">
    <text evidence="1">Belongs to the peptidase S28 family.</text>
</comment>
<dbReference type="GO" id="GO:0004180">
    <property type="term" value="F:carboxypeptidase activity"/>
    <property type="evidence" value="ECO:0007669"/>
    <property type="project" value="UniProtKB-KW"/>
</dbReference>
<keyword evidence="5" id="KW-0325">Glycoprotein</keyword>
<evidence type="ECO:0000256" key="3">
    <source>
        <dbReference type="ARBA" id="ARBA00022729"/>
    </source>
</evidence>
<keyword evidence="4" id="KW-0378">Hydrolase</keyword>